<dbReference type="GeneID" id="62148198"/>
<proteinExistence type="predicted"/>
<keyword evidence="1" id="KW-0472">Membrane</keyword>
<dbReference type="RefSeq" id="XP_038734565.1">
    <property type="nucleotide sequence ID" value="XM_038875121.1"/>
</dbReference>
<name>A0A9P5M6Q3_9HELO</name>
<accession>A0A9P5M6Q3</accession>
<feature type="transmembrane region" description="Helical" evidence="1">
    <location>
        <begin position="87"/>
        <end position="109"/>
    </location>
</feature>
<dbReference type="AlphaFoldDB" id="A0A9P5M6Q3"/>
<sequence>MDFNNQALMEFMKNIWTFYQNNSQYFDIKRVVEFLKELPLSFWIIATFMTWGWMFSSMLTTLSNVYFQQNDCAVQSTSAILHTVNQIVTSFQAAFQIVFTSLQAAFQIFFAGVTVTVSSHFPIICLCILFSMGIALLIASLLFSKGKQQWAFALIAVILAAPGYIYLVYWIIKSPKV</sequence>
<feature type="transmembrane region" description="Helical" evidence="1">
    <location>
        <begin position="150"/>
        <end position="172"/>
    </location>
</feature>
<evidence type="ECO:0000313" key="3">
    <source>
        <dbReference type="Proteomes" id="UP000710849"/>
    </source>
</evidence>
<reference evidence="2 3" key="1">
    <citation type="journal article" date="2020" name="Genome Biol. Evol.">
        <title>Comparative genomics of Sclerotiniaceae.</title>
        <authorList>
            <person name="Valero Jimenez C.A."/>
            <person name="Steentjes M."/>
            <person name="Scholten O.E."/>
            <person name="Van Kan J.A.L."/>
        </authorList>
    </citation>
    <scope>NUCLEOTIDE SEQUENCE [LARGE SCALE GENOMIC DNA]</scope>
    <source>
        <strain evidence="2 3">MUCL 94</strain>
    </source>
</reference>
<dbReference type="Proteomes" id="UP000710849">
    <property type="component" value="Unassembled WGS sequence"/>
</dbReference>
<evidence type="ECO:0000313" key="2">
    <source>
        <dbReference type="EMBL" id="KAF7947360.1"/>
    </source>
</evidence>
<feature type="transmembrane region" description="Helical" evidence="1">
    <location>
        <begin position="40"/>
        <end position="67"/>
    </location>
</feature>
<comment type="caution">
    <text evidence="2">The sequence shown here is derived from an EMBL/GenBank/DDBJ whole genome shotgun (WGS) entry which is preliminary data.</text>
</comment>
<evidence type="ECO:0000256" key="1">
    <source>
        <dbReference type="SAM" id="Phobius"/>
    </source>
</evidence>
<dbReference type="EMBL" id="RCSW01000007">
    <property type="protein sequence ID" value="KAF7947360.1"/>
    <property type="molecule type" value="Genomic_DNA"/>
</dbReference>
<protein>
    <submittedName>
        <fullName evidence="2">Uncharacterized protein</fullName>
    </submittedName>
</protein>
<feature type="transmembrane region" description="Helical" evidence="1">
    <location>
        <begin position="121"/>
        <end position="143"/>
    </location>
</feature>
<keyword evidence="3" id="KW-1185">Reference proteome</keyword>
<keyword evidence="1" id="KW-0812">Transmembrane</keyword>
<gene>
    <name evidence="2" type="ORF">EAE97_004609</name>
</gene>
<organism evidence="2 3">
    <name type="scientific">Botrytis byssoidea</name>
    <dbReference type="NCBI Taxonomy" id="139641"/>
    <lineage>
        <taxon>Eukaryota</taxon>
        <taxon>Fungi</taxon>
        <taxon>Dikarya</taxon>
        <taxon>Ascomycota</taxon>
        <taxon>Pezizomycotina</taxon>
        <taxon>Leotiomycetes</taxon>
        <taxon>Helotiales</taxon>
        <taxon>Sclerotiniaceae</taxon>
        <taxon>Botrytis</taxon>
    </lineage>
</organism>
<keyword evidence="1" id="KW-1133">Transmembrane helix</keyword>